<proteinExistence type="predicted"/>
<reference evidence="10" key="1">
    <citation type="submission" date="2023-03" db="EMBL/GenBank/DDBJ databases">
        <authorList>
            <person name="Steffen K."/>
            <person name="Cardenas P."/>
        </authorList>
    </citation>
    <scope>NUCLEOTIDE SEQUENCE</scope>
</reference>
<dbReference type="GO" id="GO:0006629">
    <property type="term" value="P:lipid metabolic process"/>
    <property type="evidence" value="ECO:0007669"/>
    <property type="project" value="UniProtKB-KW"/>
</dbReference>
<dbReference type="EMBL" id="CASHTH010004207">
    <property type="protein sequence ID" value="CAI8054757.1"/>
    <property type="molecule type" value="Genomic_DNA"/>
</dbReference>
<evidence type="ECO:0000256" key="4">
    <source>
        <dbReference type="ARBA" id="ARBA00022824"/>
    </source>
</evidence>
<dbReference type="Proteomes" id="UP001174909">
    <property type="component" value="Unassembled WGS sequence"/>
</dbReference>
<evidence type="ECO:0000256" key="3">
    <source>
        <dbReference type="ARBA" id="ARBA00022692"/>
    </source>
</evidence>
<comment type="subcellular location">
    <subcellularLocation>
        <location evidence="1">Endoplasmic reticulum membrane</location>
        <topology evidence="1">Multi-pass membrane protein</topology>
    </subcellularLocation>
</comment>
<dbReference type="PANTHER" id="PTHR21212">
    <property type="entry name" value="BERNARDINELLI-SEIP CONGENITAL LIPODYSTROPHY 2 HOMOLOG BSCL2 PROTEIN"/>
    <property type="match status" value="1"/>
</dbReference>
<evidence type="ECO:0000256" key="5">
    <source>
        <dbReference type="ARBA" id="ARBA00022989"/>
    </source>
</evidence>
<keyword evidence="3 9" id="KW-0812">Transmembrane</keyword>
<feature type="compositionally biased region" description="Polar residues" evidence="8">
    <location>
        <begin position="404"/>
        <end position="419"/>
    </location>
</feature>
<sequence length="477" mass="50920">MALYSMLVRSYRAVLSSTKEAVIRAMMGVLIFLGYVLLSLFMYAIMRRVMVPQKLHIKPVHLYFHPECQTVGGAADCPFPKAEFLLTMDKRSASIFKMSLTVYPLPPSLFSLSLLSPCFSLSLLPSSSYPQLLSSGQYYHISLQLQAPESPVNAEVGVFMVNITLYTTGQQFLSTSARPAMVKYKSFLLRTLSTIVFAVPLLLGVWSQEQELNVPLYEAYYEPYGDGTISATVSVLNPHVQLYSSTLTIDANFGGLTYYLYQWPVTMTVIVVVSIFISLCTCTLVLWVRDVLRDFDTRRRTRTAALQRRQGGGGVVGSGTGVRVQTQLPGGAGGGGGTSVANAGVHRRPVVIPRPPHSGGSSGTPISGLPPYTPRGVGGGAGDERATPTPSELSESTGVGVEDVTTSSQIAGSVQSEMSSVAGDTDTEGDTAAGGGGGGLHNILHTLRSLESDLEEGERTGDGGGTGDAVRRRVVDS</sequence>
<feature type="compositionally biased region" description="Polar residues" evidence="8">
    <location>
        <begin position="388"/>
        <end position="397"/>
    </location>
</feature>
<keyword evidence="11" id="KW-1185">Reference proteome</keyword>
<evidence type="ECO:0000256" key="9">
    <source>
        <dbReference type="SAM" id="Phobius"/>
    </source>
</evidence>
<accession>A0AA35TXB3</accession>
<dbReference type="GO" id="GO:0140042">
    <property type="term" value="P:lipid droplet formation"/>
    <property type="evidence" value="ECO:0007669"/>
    <property type="project" value="UniProtKB-ARBA"/>
</dbReference>
<dbReference type="PANTHER" id="PTHR21212:SF0">
    <property type="entry name" value="SEIPIN"/>
    <property type="match status" value="1"/>
</dbReference>
<gene>
    <name evidence="10" type="ORF">GBAR_LOCUS29860</name>
</gene>
<keyword evidence="7 9" id="KW-0472">Membrane</keyword>
<dbReference type="CDD" id="cd23995">
    <property type="entry name" value="Seipin_BSCL2_like"/>
    <property type="match status" value="1"/>
</dbReference>
<dbReference type="GO" id="GO:0005789">
    <property type="term" value="C:endoplasmic reticulum membrane"/>
    <property type="evidence" value="ECO:0007669"/>
    <property type="project" value="UniProtKB-SubCell"/>
</dbReference>
<keyword evidence="6" id="KW-0443">Lipid metabolism</keyword>
<evidence type="ECO:0000313" key="10">
    <source>
        <dbReference type="EMBL" id="CAI8054757.1"/>
    </source>
</evidence>
<feature type="transmembrane region" description="Helical" evidence="9">
    <location>
        <begin position="265"/>
        <end position="288"/>
    </location>
</feature>
<feature type="transmembrane region" description="Helical" evidence="9">
    <location>
        <begin position="187"/>
        <end position="206"/>
    </location>
</feature>
<dbReference type="InterPro" id="IPR009617">
    <property type="entry name" value="Seipin"/>
</dbReference>
<protein>
    <recommendedName>
        <fullName evidence="2">Seipin</fullName>
    </recommendedName>
</protein>
<evidence type="ECO:0000313" key="11">
    <source>
        <dbReference type="Proteomes" id="UP001174909"/>
    </source>
</evidence>
<evidence type="ECO:0000256" key="7">
    <source>
        <dbReference type="ARBA" id="ARBA00023136"/>
    </source>
</evidence>
<evidence type="ECO:0000256" key="2">
    <source>
        <dbReference type="ARBA" id="ARBA00022064"/>
    </source>
</evidence>
<evidence type="ECO:0000256" key="6">
    <source>
        <dbReference type="ARBA" id="ARBA00023098"/>
    </source>
</evidence>
<keyword evidence="4" id="KW-0256">Endoplasmic reticulum</keyword>
<organism evidence="10 11">
    <name type="scientific">Geodia barretti</name>
    <name type="common">Barrett's horny sponge</name>
    <dbReference type="NCBI Taxonomy" id="519541"/>
    <lineage>
        <taxon>Eukaryota</taxon>
        <taxon>Metazoa</taxon>
        <taxon>Porifera</taxon>
        <taxon>Demospongiae</taxon>
        <taxon>Heteroscleromorpha</taxon>
        <taxon>Tetractinellida</taxon>
        <taxon>Astrophorina</taxon>
        <taxon>Geodiidae</taxon>
        <taxon>Geodia</taxon>
    </lineage>
</organism>
<dbReference type="Pfam" id="PF06775">
    <property type="entry name" value="Seipin"/>
    <property type="match status" value="1"/>
</dbReference>
<keyword evidence="5 9" id="KW-1133">Transmembrane helix</keyword>
<evidence type="ECO:0000256" key="8">
    <source>
        <dbReference type="SAM" id="MobiDB-lite"/>
    </source>
</evidence>
<feature type="region of interest" description="Disordered" evidence="8">
    <location>
        <begin position="352"/>
        <end position="477"/>
    </location>
</feature>
<feature type="transmembrane region" description="Helical" evidence="9">
    <location>
        <begin position="21"/>
        <end position="45"/>
    </location>
</feature>
<name>A0AA35TXB3_GEOBA</name>
<evidence type="ECO:0000256" key="1">
    <source>
        <dbReference type="ARBA" id="ARBA00004477"/>
    </source>
</evidence>
<comment type="caution">
    <text evidence="10">The sequence shown here is derived from an EMBL/GenBank/DDBJ whole genome shotgun (WGS) entry which is preliminary data.</text>
</comment>
<dbReference type="AlphaFoldDB" id="A0AA35TXB3"/>